<keyword evidence="9 11" id="KW-0057">Aromatic amino acid biosynthesis</keyword>
<evidence type="ECO:0000256" key="7">
    <source>
        <dbReference type="ARBA" id="ARBA00022777"/>
    </source>
</evidence>
<dbReference type="GO" id="GO:0009423">
    <property type="term" value="P:chorismate biosynthetic process"/>
    <property type="evidence" value="ECO:0007669"/>
    <property type="project" value="UniProtKB-UniRule"/>
</dbReference>
<evidence type="ECO:0000256" key="11">
    <source>
        <dbReference type="HAMAP-Rule" id="MF_00109"/>
    </source>
</evidence>
<comment type="caution">
    <text evidence="13">The sequence shown here is derived from an EMBL/GenBank/DDBJ whole genome shotgun (WGS) entry which is preliminary data.</text>
</comment>
<proteinExistence type="inferred from homology"/>
<feature type="binding site" evidence="11">
    <location>
        <position position="52"/>
    </location>
    <ligand>
        <name>substrate</name>
    </ligand>
</feature>
<keyword evidence="7 11" id="KW-0418">Kinase</keyword>
<evidence type="ECO:0000256" key="6">
    <source>
        <dbReference type="ARBA" id="ARBA00022741"/>
    </source>
</evidence>
<dbReference type="GO" id="GO:0009073">
    <property type="term" value="P:aromatic amino acid family biosynthetic process"/>
    <property type="evidence" value="ECO:0007669"/>
    <property type="project" value="UniProtKB-KW"/>
</dbReference>
<evidence type="ECO:0000256" key="1">
    <source>
        <dbReference type="ARBA" id="ARBA00004842"/>
    </source>
</evidence>
<comment type="caution">
    <text evidence="11">Lacks conserved residue(s) required for the propagation of feature annotation.</text>
</comment>
<comment type="pathway">
    <text evidence="1 11">Metabolic intermediate biosynthesis; chorismate biosynthesis; chorismate from D-erythrose 4-phosphate and phosphoenolpyruvate: step 5/7.</text>
</comment>
<name>A0A5P0ZJ68_9LACO</name>
<dbReference type="Gene3D" id="3.40.50.300">
    <property type="entry name" value="P-loop containing nucleotide triphosphate hydrolases"/>
    <property type="match status" value="1"/>
</dbReference>
<sequence>MTNLQTHKKLENRSVNLKMTNTIILIGFMGAGKTTVGQQLAKETKQQFLDLDDEFVKETGTSIKSFMADNGEKAFRTMETKVLEDRLQNSGVISTGGGIVESDINREIIAKSDATVIFLQADLATVISRLATDTERPLLRQLSMKQLMDRWALREPLYSSLADSTIQTNGKRPEKIVQEVIKLFSPDNALVSLRSEIDSLDHQIVHLISERLTVVKEIADVKKDTGLSVVQHGRMDQMRSELKKEFRDDENVSDRLIDEIVDLLTSTSINHENKMFG</sequence>
<accession>A0A5P0ZJ68</accession>
<dbReference type="OrthoDB" id="9800332at2"/>
<feature type="binding site" evidence="11">
    <location>
        <position position="97"/>
    </location>
    <ligand>
        <name>substrate</name>
    </ligand>
</feature>
<dbReference type="Pfam" id="PF01202">
    <property type="entry name" value="SKI"/>
    <property type="match status" value="1"/>
</dbReference>
<feature type="binding site" evidence="11">
    <location>
        <begin position="30"/>
        <end position="35"/>
    </location>
    <ligand>
        <name>ATP</name>
        <dbReference type="ChEBI" id="CHEBI:30616"/>
    </ligand>
</feature>
<evidence type="ECO:0000313" key="13">
    <source>
        <dbReference type="EMBL" id="MQS53082.1"/>
    </source>
</evidence>
<organism evidence="13 14">
    <name type="scientific">Companilactobacillus mishanensis</name>
    <dbReference type="NCBI Taxonomy" id="2486008"/>
    <lineage>
        <taxon>Bacteria</taxon>
        <taxon>Bacillati</taxon>
        <taxon>Bacillota</taxon>
        <taxon>Bacilli</taxon>
        <taxon>Lactobacillales</taxon>
        <taxon>Lactobacillaceae</taxon>
        <taxon>Companilactobacillus</taxon>
    </lineage>
</organism>
<evidence type="ECO:0000256" key="4">
    <source>
        <dbReference type="ARBA" id="ARBA00022605"/>
    </source>
</evidence>
<keyword evidence="5 11" id="KW-0808">Transferase</keyword>
<dbReference type="InterPro" id="IPR023000">
    <property type="entry name" value="Shikimate_kinase_CS"/>
</dbReference>
<dbReference type="EC" id="2.7.1.71" evidence="3 11"/>
<feature type="domain" description="Chorismate mutase" evidence="12">
    <location>
        <begin position="184"/>
        <end position="276"/>
    </location>
</feature>
<dbReference type="CDD" id="cd00464">
    <property type="entry name" value="SK"/>
    <property type="match status" value="1"/>
</dbReference>
<dbReference type="SUPFAM" id="SSF52540">
    <property type="entry name" value="P-loop containing nucleoside triphosphate hydrolases"/>
    <property type="match status" value="1"/>
</dbReference>
<dbReference type="InterPro" id="IPR036979">
    <property type="entry name" value="CM_dom_sf"/>
</dbReference>
<comment type="similarity">
    <text evidence="2 11">Belongs to the shikimate kinase family.</text>
</comment>
<keyword evidence="4 11" id="KW-0028">Amino-acid biosynthesis</keyword>
<dbReference type="GO" id="GO:0008652">
    <property type="term" value="P:amino acid biosynthetic process"/>
    <property type="evidence" value="ECO:0007669"/>
    <property type="project" value="UniProtKB-KW"/>
</dbReference>
<comment type="cofactor">
    <cofactor evidence="11">
        <name>Mg(2+)</name>
        <dbReference type="ChEBI" id="CHEBI:18420"/>
    </cofactor>
    <text evidence="11">Binds 1 Mg(2+) ion per subunit.</text>
</comment>
<evidence type="ECO:0000256" key="8">
    <source>
        <dbReference type="ARBA" id="ARBA00022840"/>
    </source>
</evidence>
<dbReference type="PROSITE" id="PS51168">
    <property type="entry name" value="CHORISMATE_MUT_2"/>
    <property type="match status" value="1"/>
</dbReference>
<dbReference type="InterPro" id="IPR036263">
    <property type="entry name" value="Chorismate_II_sf"/>
</dbReference>
<evidence type="ECO:0000256" key="2">
    <source>
        <dbReference type="ARBA" id="ARBA00006997"/>
    </source>
</evidence>
<evidence type="ECO:0000256" key="5">
    <source>
        <dbReference type="ARBA" id="ARBA00022679"/>
    </source>
</evidence>
<dbReference type="Gene3D" id="1.20.59.10">
    <property type="entry name" value="Chorismate mutase"/>
    <property type="match status" value="1"/>
</dbReference>
<dbReference type="GO" id="GO:0005829">
    <property type="term" value="C:cytosol"/>
    <property type="evidence" value="ECO:0007669"/>
    <property type="project" value="TreeGrafter"/>
</dbReference>
<dbReference type="EMBL" id="VDFM01000011">
    <property type="protein sequence ID" value="MQS53082.1"/>
    <property type="molecule type" value="Genomic_DNA"/>
</dbReference>
<keyword evidence="11" id="KW-0963">Cytoplasm</keyword>
<comment type="catalytic activity">
    <reaction evidence="10 11">
        <text>shikimate + ATP = 3-phosphoshikimate + ADP + H(+)</text>
        <dbReference type="Rhea" id="RHEA:13121"/>
        <dbReference type="ChEBI" id="CHEBI:15378"/>
        <dbReference type="ChEBI" id="CHEBI:30616"/>
        <dbReference type="ChEBI" id="CHEBI:36208"/>
        <dbReference type="ChEBI" id="CHEBI:145989"/>
        <dbReference type="ChEBI" id="CHEBI:456216"/>
        <dbReference type="EC" id="2.7.1.71"/>
    </reaction>
</comment>
<dbReference type="InterPro" id="IPR002701">
    <property type="entry name" value="CM_II_prokaryot"/>
</dbReference>
<feature type="binding site" evidence="11">
    <location>
        <position position="76"/>
    </location>
    <ligand>
        <name>substrate</name>
    </ligand>
</feature>
<evidence type="ECO:0000256" key="10">
    <source>
        <dbReference type="ARBA" id="ARBA00048567"/>
    </source>
</evidence>
<dbReference type="PRINTS" id="PR01100">
    <property type="entry name" value="SHIKIMTKNASE"/>
</dbReference>
<dbReference type="Proteomes" id="UP000380386">
    <property type="component" value="Unassembled WGS sequence"/>
</dbReference>
<dbReference type="PANTHER" id="PTHR21087">
    <property type="entry name" value="SHIKIMATE KINASE"/>
    <property type="match status" value="1"/>
</dbReference>
<gene>
    <name evidence="11" type="primary">aroK</name>
    <name evidence="13" type="ORF">FHL02_08625</name>
</gene>
<dbReference type="InterPro" id="IPR031322">
    <property type="entry name" value="Shikimate/glucono_kinase"/>
</dbReference>
<keyword evidence="6 11" id="KW-0547">Nucleotide-binding</keyword>
<comment type="function">
    <text evidence="11">Catalyzes the specific phosphorylation of the 3-hydroxyl group of shikimic acid using ATP as a cosubstrate.</text>
</comment>
<evidence type="ECO:0000256" key="3">
    <source>
        <dbReference type="ARBA" id="ARBA00012154"/>
    </source>
</evidence>
<dbReference type="SMART" id="SM00830">
    <property type="entry name" value="CM_2"/>
    <property type="match status" value="1"/>
</dbReference>
<evidence type="ECO:0000256" key="9">
    <source>
        <dbReference type="ARBA" id="ARBA00023141"/>
    </source>
</evidence>
<comment type="subunit">
    <text evidence="11">Monomer.</text>
</comment>
<evidence type="ECO:0000259" key="12">
    <source>
        <dbReference type="PROSITE" id="PS51168"/>
    </source>
</evidence>
<protein>
    <recommendedName>
        <fullName evidence="3 11">Shikimate kinase</fullName>
        <shortName evidence="11">SK</shortName>
        <ecNumber evidence="3 11">2.7.1.71</ecNumber>
    </recommendedName>
</protein>
<evidence type="ECO:0000313" key="14">
    <source>
        <dbReference type="Proteomes" id="UP000380386"/>
    </source>
</evidence>
<dbReference type="AlphaFoldDB" id="A0A5P0ZJ68"/>
<comment type="subcellular location">
    <subcellularLocation>
        <location evidence="11">Cytoplasm</location>
    </subcellularLocation>
</comment>
<dbReference type="GO" id="GO:0004765">
    <property type="term" value="F:shikimate kinase activity"/>
    <property type="evidence" value="ECO:0007669"/>
    <property type="project" value="UniProtKB-UniRule"/>
</dbReference>
<dbReference type="GO" id="GO:0005524">
    <property type="term" value="F:ATP binding"/>
    <property type="evidence" value="ECO:0007669"/>
    <property type="project" value="UniProtKB-UniRule"/>
</dbReference>
<dbReference type="SUPFAM" id="SSF48600">
    <property type="entry name" value="Chorismate mutase II"/>
    <property type="match status" value="1"/>
</dbReference>
<dbReference type="PROSITE" id="PS01128">
    <property type="entry name" value="SHIKIMATE_KINASE"/>
    <property type="match status" value="1"/>
</dbReference>
<feature type="binding site" evidence="11">
    <location>
        <position position="34"/>
    </location>
    <ligand>
        <name>Mg(2+)</name>
        <dbReference type="ChEBI" id="CHEBI:18420"/>
    </ligand>
</feature>
<dbReference type="GO" id="GO:0000287">
    <property type="term" value="F:magnesium ion binding"/>
    <property type="evidence" value="ECO:0007669"/>
    <property type="project" value="UniProtKB-UniRule"/>
</dbReference>
<keyword evidence="11" id="KW-0479">Metal-binding</keyword>
<dbReference type="PANTHER" id="PTHR21087:SF16">
    <property type="entry name" value="SHIKIMATE KINASE 1, CHLOROPLASTIC"/>
    <property type="match status" value="1"/>
</dbReference>
<dbReference type="InterPro" id="IPR000623">
    <property type="entry name" value="Shikimate_kinase/TSH1"/>
</dbReference>
<feature type="binding site" evidence="11">
    <location>
        <position position="154"/>
    </location>
    <ligand>
        <name>substrate</name>
    </ligand>
</feature>
<dbReference type="InterPro" id="IPR027417">
    <property type="entry name" value="P-loop_NTPase"/>
</dbReference>
<dbReference type="Pfam" id="PF01817">
    <property type="entry name" value="CM_2"/>
    <property type="match status" value="1"/>
</dbReference>
<dbReference type="HAMAP" id="MF_00109">
    <property type="entry name" value="Shikimate_kinase"/>
    <property type="match status" value="1"/>
</dbReference>
<feature type="binding site" evidence="11">
    <location>
        <position position="136"/>
    </location>
    <ligand>
        <name>ATP</name>
        <dbReference type="ChEBI" id="CHEBI:30616"/>
    </ligand>
</feature>
<dbReference type="UniPathway" id="UPA00053">
    <property type="reaction ID" value="UER00088"/>
</dbReference>
<keyword evidence="8 11" id="KW-0067">ATP-binding</keyword>
<dbReference type="GO" id="GO:0004106">
    <property type="term" value="F:chorismate mutase activity"/>
    <property type="evidence" value="ECO:0007669"/>
    <property type="project" value="InterPro"/>
</dbReference>
<keyword evidence="11" id="KW-0460">Magnesium</keyword>
<reference evidence="13 14" key="1">
    <citation type="journal article" date="2019" name="Syst. Appl. Microbiol.">
        <title>Polyphasic characterization of two novel Lactobacillus spp. isolated from blown salami packages: Description of Lactobacillus halodurans sp. nov. and Lactobacillus salsicarnum sp. nov.</title>
        <authorList>
            <person name="Schuster J.A."/>
            <person name="Klingl A."/>
            <person name="Vogel R.F."/>
            <person name="Ehrmann M.A."/>
        </authorList>
    </citation>
    <scope>NUCLEOTIDE SEQUENCE [LARGE SCALE GENOMIC DNA]</scope>
    <source>
        <strain evidence="13 14">TMW 1.2118</strain>
    </source>
</reference>